<feature type="domain" description="AAA+ ATPase" evidence="5">
    <location>
        <begin position="910"/>
        <end position="1050"/>
    </location>
</feature>
<dbReference type="InterPro" id="IPR012334">
    <property type="entry name" value="Pectin_lyas_fold"/>
</dbReference>
<dbReference type="InterPro" id="IPR011050">
    <property type="entry name" value="Pectin_lyase_fold/virulence"/>
</dbReference>
<dbReference type="PRINTS" id="PR00819">
    <property type="entry name" value="CBXCFQXSUPER"/>
</dbReference>
<evidence type="ECO:0000256" key="1">
    <source>
        <dbReference type="ARBA" id="ARBA00010378"/>
    </source>
</evidence>
<keyword evidence="2" id="KW-0547">Nucleotide-binding</keyword>
<keyword evidence="3" id="KW-0067">ATP-binding</keyword>
<dbReference type="Proteomes" id="UP001165135">
    <property type="component" value="Unassembled WGS sequence"/>
</dbReference>
<dbReference type="Pfam" id="PF00004">
    <property type="entry name" value="AAA"/>
    <property type="match status" value="2"/>
</dbReference>
<dbReference type="SMART" id="SM00382">
    <property type="entry name" value="AAA"/>
    <property type="match status" value="2"/>
</dbReference>
<gene>
    <name evidence="6" type="ORF">Airi01_031230</name>
</gene>
<dbReference type="SMART" id="SM00710">
    <property type="entry name" value="PbH1"/>
    <property type="match status" value="16"/>
</dbReference>
<feature type="compositionally biased region" description="Low complexity" evidence="4">
    <location>
        <begin position="559"/>
        <end position="578"/>
    </location>
</feature>
<dbReference type="GO" id="GO:0005524">
    <property type="term" value="F:ATP binding"/>
    <property type="evidence" value="ECO:0007669"/>
    <property type="project" value="UniProtKB-KW"/>
</dbReference>
<proteinExistence type="inferred from homology"/>
<evidence type="ECO:0000256" key="3">
    <source>
        <dbReference type="ARBA" id="ARBA00022840"/>
    </source>
</evidence>
<evidence type="ECO:0000256" key="2">
    <source>
        <dbReference type="ARBA" id="ARBA00022741"/>
    </source>
</evidence>
<dbReference type="InterPro" id="IPR006626">
    <property type="entry name" value="PbH1"/>
</dbReference>
<name>A0A9W6VQP8_9ACTN</name>
<dbReference type="Pfam" id="PF13229">
    <property type="entry name" value="Beta_helix"/>
    <property type="match status" value="1"/>
</dbReference>
<dbReference type="PANTHER" id="PTHR43392:SF2">
    <property type="entry name" value="AAA-TYPE ATPASE FAMILY PROTEIN _ ANKYRIN REPEAT FAMILY PROTEIN"/>
    <property type="match status" value="1"/>
</dbReference>
<feature type="region of interest" description="Disordered" evidence="4">
    <location>
        <begin position="513"/>
        <end position="578"/>
    </location>
</feature>
<dbReference type="InterPro" id="IPR027417">
    <property type="entry name" value="P-loop_NTPase"/>
</dbReference>
<organism evidence="6 7">
    <name type="scientific">Actinoallomurus iriomotensis</name>
    <dbReference type="NCBI Taxonomy" id="478107"/>
    <lineage>
        <taxon>Bacteria</taxon>
        <taxon>Bacillati</taxon>
        <taxon>Actinomycetota</taxon>
        <taxon>Actinomycetes</taxon>
        <taxon>Streptosporangiales</taxon>
        <taxon>Thermomonosporaceae</taxon>
        <taxon>Actinoallomurus</taxon>
    </lineage>
</organism>
<comment type="similarity">
    <text evidence="1">Belongs to the CbxX/CfxQ family.</text>
</comment>
<dbReference type="SUPFAM" id="SSF52540">
    <property type="entry name" value="P-loop containing nucleoside triphosphate hydrolases"/>
    <property type="match status" value="2"/>
</dbReference>
<accession>A0A9W6VQP8</accession>
<dbReference type="InterPro" id="IPR000641">
    <property type="entry name" value="CbxX/CfxQ"/>
</dbReference>
<comment type="caution">
    <text evidence="6">The sequence shown here is derived from an EMBL/GenBank/DDBJ whole genome shotgun (WGS) entry which is preliminary data.</text>
</comment>
<dbReference type="Gene3D" id="2.160.20.10">
    <property type="entry name" value="Single-stranded right-handed beta-helix, Pectin lyase-like"/>
    <property type="match status" value="3"/>
</dbReference>
<dbReference type="Gene3D" id="3.40.50.300">
    <property type="entry name" value="P-loop containing nucleotide triphosphate hydrolases"/>
    <property type="match status" value="2"/>
</dbReference>
<dbReference type="EMBL" id="BSTJ01000003">
    <property type="protein sequence ID" value="GLY74856.1"/>
    <property type="molecule type" value="Genomic_DNA"/>
</dbReference>
<dbReference type="InterPro" id="IPR039448">
    <property type="entry name" value="Beta_helix"/>
</dbReference>
<evidence type="ECO:0000313" key="7">
    <source>
        <dbReference type="Proteomes" id="UP001165135"/>
    </source>
</evidence>
<evidence type="ECO:0000259" key="5">
    <source>
        <dbReference type="SMART" id="SM00382"/>
    </source>
</evidence>
<reference evidence="6" key="1">
    <citation type="submission" date="2023-03" db="EMBL/GenBank/DDBJ databases">
        <title>Actinoallomurus iriomotensis NBRC 103681.</title>
        <authorList>
            <person name="Ichikawa N."/>
            <person name="Sato H."/>
            <person name="Tonouchi N."/>
        </authorList>
    </citation>
    <scope>NUCLEOTIDE SEQUENCE</scope>
    <source>
        <strain evidence="6">NBRC 103681</strain>
    </source>
</reference>
<dbReference type="InterPro" id="IPR041627">
    <property type="entry name" value="AAA_lid_6"/>
</dbReference>
<dbReference type="Pfam" id="PF17866">
    <property type="entry name" value="AAA_lid_6"/>
    <property type="match status" value="2"/>
</dbReference>
<dbReference type="InterPro" id="IPR003959">
    <property type="entry name" value="ATPase_AAA_core"/>
</dbReference>
<evidence type="ECO:0000256" key="4">
    <source>
        <dbReference type="SAM" id="MobiDB-lite"/>
    </source>
</evidence>
<dbReference type="Gene3D" id="1.10.8.60">
    <property type="match status" value="2"/>
</dbReference>
<dbReference type="GO" id="GO:0016887">
    <property type="term" value="F:ATP hydrolysis activity"/>
    <property type="evidence" value="ECO:0007669"/>
    <property type="project" value="InterPro"/>
</dbReference>
<dbReference type="FunFam" id="3.40.50.300:FF:000216">
    <property type="entry name" value="Type VII secretion ATPase EccA"/>
    <property type="match status" value="2"/>
</dbReference>
<feature type="compositionally biased region" description="Polar residues" evidence="4">
    <location>
        <begin position="515"/>
        <end position="530"/>
    </location>
</feature>
<dbReference type="InterPro" id="IPR003593">
    <property type="entry name" value="AAA+_ATPase"/>
</dbReference>
<dbReference type="PANTHER" id="PTHR43392">
    <property type="entry name" value="AAA-TYPE ATPASE FAMILY PROTEIN / ANKYRIN REPEAT FAMILY PROTEIN"/>
    <property type="match status" value="1"/>
</dbReference>
<dbReference type="RefSeq" id="WP_285621064.1">
    <property type="nucleotide sequence ID" value="NZ_BSTJ01000003.1"/>
</dbReference>
<dbReference type="CDD" id="cd00009">
    <property type="entry name" value="AAA"/>
    <property type="match status" value="2"/>
</dbReference>
<dbReference type="AlphaFoldDB" id="A0A9W6VQP8"/>
<protein>
    <recommendedName>
        <fullName evidence="5">AAA+ ATPase domain-containing protein</fullName>
    </recommendedName>
</protein>
<dbReference type="InterPro" id="IPR050773">
    <property type="entry name" value="CbxX/CfxQ_RuBisCO_ESX"/>
</dbReference>
<dbReference type="SUPFAM" id="SSF51126">
    <property type="entry name" value="Pectin lyase-like"/>
    <property type="match status" value="3"/>
</dbReference>
<evidence type="ECO:0000313" key="6">
    <source>
        <dbReference type="EMBL" id="GLY74856.1"/>
    </source>
</evidence>
<sequence length="1141" mass="118892">MAGRLTPARSILNVSATAPDSYRTIGDAVAAAGHGDVISVQPGTYVESVVLHREVTLSAAGAPGGVRIESRDTPAVRIAGESATLSGIVIRHSGEQTSAIDVPTGRLRMDECTVEADSAAALYAHGAAEVTARGCEFTNPAGAGVIFVEGAEGSLTECTLRNVKASAVVIRTSANPQLADCVITDVEGSGLLAAERARGAVRDCRIVRAGNPAIAIEGESATRLYRTVIEESAGVGVLVASGSTPLLEDCAVTRAGAQGIALVEGAAPDLRRVEVRDADGYGVHVLDTSAGTFTECVVAGSADTAVLVSGAVTSSFEALHVDGGAGTGVSVGESATPTFDELRVDRTEGHGIEVRTAAHPRLRRATVTAPGGDGALVLDQGRGLFEDLSVTEPAGAGVRVLDGGRPELRGCALVRTGAAAVHVRDGEVDLEEGDIADSQAEGVLVDDHGSVRLTRSRVRGSRRAGIEWRAGASGEATDCEVLTSGGDGVLVHTTEPLTLHNCLLRENTGAGLRVTTPSEQLEISRITSRGNGADDTDDGGREDDDEAAPAGPRPRDADGAAASRAARRSGAAAPSAPAVPRGALAELLTELDALVGLAEVKREVATLVRLHQMAARRAAVGLPAPPLSRHLVFTGSPGTGKTTVARLYGRILAELGVIATGQLVEVGRPDLVASVVGGTALKTAEKFEQALGGVLFIDEAYTLSANASGGPDFGREAIDTLVKLMEDHRDEIVVIVAGYTHEMRKFLATNPGLASRFSRTIEFADYSPADLVTIVEGQCRAHDYRLEYETRAALVTFFENMPRDDAFGNGRSARKVFEEMVGRQAYRLAEEPDITPVEMTRLLPSDLAPPASGGVGAGAGASDVGRVDTLLAELQQMVGLADVKREVGNMVDLLASSRQRIAAGLPAPPLSRHLIFAGPPGTGKTTVARLYGSILAAMGVLQRGQVIEVGRADLVGEYIGHTAQRTKAAFDRARGGVLFIDEAYTLASGAGSGPDFGREAIDTLVKLMEDHRDEVVVIAAGYEGEMETFLGANPGLSSRFSHRVRFADYSTDELVTIVSQHAATAGYELSTATVAALRAHFAGIQRGPSFGNGRYARQVLDEAVTRHAKRMRRTESPTIQDLSLLLREDVMATPTEAGVGG</sequence>
<feature type="compositionally biased region" description="Acidic residues" evidence="4">
    <location>
        <begin position="534"/>
        <end position="547"/>
    </location>
</feature>
<feature type="domain" description="AAA+ ATPase" evidence="5">
    <location>
        <begin position="627"/>
        <end position="767"/>
    </location>
</feature>